<dbReference type="OrthoDB" id="292569at2759"/>
<keyword evidence="2" id="KW-1185">Reference proteome</keyword>
<gene>
    <name evidence="1" type="ORF">PSON_ATCC_30995.1.T0120401</name>
</gene>
<accession>A0A8S1KWH4</accession>
<name>A0A8S1KWH4_9CILI</name>
<evidence type="ECO:0000313" key="1">
    <source>
        <dbReference type="EMBL" id="CAD8058761.1"/>
    </source>
</evidence>
<sequence length="57" mass="6819">MAQIFMKVKQPNPVQLEVSDYSFKLIYDNFDELFQSIQENNNNTYFAQIQLQQPIMD</sequence>
<organism evidence="1 2">
    <name type="scientific">Paramecium sonneborni</name>
    <dbReference type="NCBI Taxonomy" id="65129"/>
    <lineage>
        <taxon>Eukaryota</taxon>
        <taxon>Sar</taxon>
        <taxon>Alveolata</taxon>
        <taxon>Ciliophora</taxon>
        <taxon>Intramacronucleata</taxon>
        <taxon>Oligohymenophorea</taxon>
        <taxon>Peniculida</taxon>
        <taxon>Parameciidae</taxon>
        <taxon>Paramecium</taxon>
    </lineage>
</organism>
<evidence type="ECO:0000313" key="2">
    <source>
        <dbReference type="Proteomes" id="UP000692954"/>
    </source>
</evidence>
<protein>
    <submittedName>
        <fullName evidence="1">Uncharacterized protein</fullName>
    </submittedName>
</protein>
<dbReference type="AlphaFoldDB" id="A0A8S1KWH4"/>
<comment type="caution">
    <text evidence="1">The sequence shown here is derived from an EMBL/GenBank/DDBJ whole genome shotgun (WGS) entry which is preliminary data.</text>
</comment>
<proteinExistence type="predicted"/>
<dbReference type="EMBL" id="CAJJDN010000012">
    <property type="protein sequence ID" value="CAD8058761.1"/>
    <property type="molecule type" value="Genomic_DNA"/>
</dbReference>
<reference evidence="1" key="1">
    <citation type="submission" date="2021-01" db="EMBL/GenBank/DDBJ databases">
        <authorList>
            <consortium name="Genoscope - CEA"/>
            <person name="William W."/>
        </authorList>
    </citation>
    <scope>NUCLEOTIDE SEQUENCE</scope>
</reference>
<dbReference type="Proteomes" id="UP000692954">
    <property type="component" value="Unassembled WGS sequence"/>
</dbReference>